<dbReference type="Gene3D" id="1.25.40.10">
    <property type="entry name" value="Tetratricopeptide repeat domain"/>
    <property type="match status" value="1"/>
</dbReference>
<dbReference type="PANTHER" id="PTHR38035:SF1">
    <property type="entry name" value="ANCILLARY SECYEG TRANSLOCON SUBUNIT"/>
    <property type="match status" value="1"/>
</dbReference>
<keyword evidence="2" id="KW-1003">Cell membrane</keyword>
<keyword evidence="5 9" id="KW-0472">Membrane</keyword>
<dbReference type="HOGENOM" id="CLU_084785_1_1_4"/>
<feature type="transmembrane region" description="Helical" evidence="9">
    <location>
        <begin position="24"/>
        <end position="45"/>
    </location>
</feature>
<feature type="domain" description="Ancillary SecYEG translocon subunit/Cell division coordinator CpoB TPR" evidence="10">
    <location>
        <begin position="15"/>
        <end position="208"/>
    </location>
</feature>
<reference evidence="12" key="1">
    <citation type="journal article" date="2014" name="Soil Biol. Biochem.">
        <title>Structure and function of bacterial communities in ageing soils: Insights from the Mendocino ecological staircase.</title>
        <authorList>
            <person name="Uroz S."/>
            <person name="Tech J.J."/>
            <person name="Sawaya N.A."/>
            <person name="Frey-Klett P."/>
            <person name="Leveau J.H.J."/>
        </authorList>
    </citation>
    <scope>NUCLEOTIDE SEQUENCE [LARGE SCALE GENOMIC DNA]</scope>
    <source>
        <strain evidence="12">Cal35</strain>
    </source>
</reference>
<dbReference type="GO" id="GO:0044877">
    <property type="term" value="F:protein-containing complex binding"/>
    <property type="evidence" value="ECO:0007669"/>
    <property type="project" value="InterPro"/>
</dbReference>
<dbReference type="AlphaFoldDB" id="A0A0A1FBG3"/>
<proteinExistence type="inferred from homology"/>
<dbReference type="GO" id="GO:0005886">
    <property type="term" value="C:plasma membrane"/>
    <property type="evidence" value="ECO:0007669"/>
    <property type="project" value="UniProtKB-SubCell"/>
</dbReference>
<dbReference type="Proteomes" id="UP000030302">
    <property type="component" value="Chromosome"/>
</dbReference>
<dbReference type="EMBL" id="CP009962">
    <property type="protein sequence ID" value="AIY41861.1"/>
    <property type="molecule type" value="Genomic_DNA"/>
</dbReference>
<name>A0A0A1FBG3_9BURK</name>
<dbReference type="OrthoDB" id="8521102at2"/>
<organism evidence="11 12">
    <name type="scientific">Collimonas arenae</name>
    <dbReference type="NCBI Taxonomy" id="279058"/>
    <lineage>
        <taxon>Bacteria</taxon>
        <taxon>Pseudomonadati</taxon>
        <taxon>Pseudomonadota</taxon>
        <taxon>Betaproteobacteria</taxon>
        <taxon>Burkholderiales</taxon>
        <taxon>Oxalobacteraceae</taxon>
        <taxon>Collimonas</taxon>
    </lineage>
</organism>
<evidence type="ECO:0000313" key="11">
    <source>
        <dbReference type="EMBL" id="AIY41861.1"/>
    </source>
</evidence>
<dbReference type="KEGG" id="care:LT85_2703"/>
<evidence type="ECO:0000256" key="6">
    <source>
        <dbReference type="ARBA" id="ARBA00023186"/>
    </source>
</evidence>
<protein>
    <recommendedName>
        <fullName evidence="8">Ancillary SecYEG translocon subunit</fullName>
    </recommendedName>
</protein>
<accession>A0A0A1FBG3</accession>
<keyword evidence="6" id="KW-0143">Chaperone</keyword>
<gene>
    <name evidence="11" type="ORF">LT85_2703</name>
</gene>
<dbReference type="SUPFAM" id="SSF48452">
    <property type="entry name" value="TPR-like"/>
    <property type="match status" value="1"/>
</dbReference>
<keyword evidence="3 9" id="KW-0812">Transmembrane</keyword>
<dbReference type="InterPro" id="IPR026039">
    <property type="entry name" value="YfgM"/>
</dbReference>
<evidence type="ECO:0000256" key="7">
    <source>
        <dbReference type="ARBA" id="ARBA00024197"/>
    </source>
</evidence>
<evidence type="ECO:0000256" key="8">
    <source>
        <dbReference type="ARBA" id="ARBA00024235"/>
    </source>
</evidence>
<comment type="similarity">
    <text evidence="7">Belongs to the YfgM family.</text>
</comment>
<evidence type="ECO:0000313" key="12">
    <source>
        <dbReference type="Proteomes" id="UP000030302"/>
    </source>
</evidence>
<evidence type="ECO:0000256" key="9">
    <source>
        <dbReference type="SAM" id="Phobius"/>
    </source>
</evidence>
<evidence type="ECO:0000256" key="1">
    <source>
        <dbReference type="ARBA" id="ARBA00004401"/>
    </source>
</evidence>
<dbReference type="InterPro" id="IPR018704">
    <property type="entry name" value="SecYEG/CpoB_TPR"/>
</dbReference>
<comment type="subcellular location">
    <subcellularLocation>
        <location evidence="1">Cell membrane</location>
        <topology evidence="1">Single-pass type II membrane protein</topology>
    </subcellularLocation>
</comment>
<dbReference type="PANTHER" id="PTHR38035">
    <property type="entry name" value="UPF0070 PROTEIN YFGM"/>
    <property type="match status" value="1"/>
</dbReference>
<keyword evidence="4 9" id="KW-1133">Transmembrane helix</keyword>
<dbReference type="STRING" id="279058.LT85_2703"/>
<evidence type="ECO:0000256" key="5">
    <source>
        <dbReference type="ARBA" id="ARBA00023136"/>
    </source>
</evidence>
<evidence type="ECO:0000259" key="10">
    <source>
        <dbReference type="Pfam" id="PF09976"/>
    </source>
</evidence>
<evidence type="ECO:0000256" key="2">
    <source>
        <dbReference type="ARBA" id="ARBA00022475"/>
    </source>
</evidence>
<keyword evidence="12" id="KW-1185">Reference proteome</keyword>
<evidence type="ECO:0000256" key="4">
    <source>
        <dbReference type="ARBA" id="ARBA00022989"/>
    </source>
</evidence>
<dbReference type="RefSeq" id="WP_038489514.1">
    <property type="nucleotide sequence ID" value="NZ_CP009962.1"/>
</dbReference>
<dbReference type="Pfam" id="PF09976">
    <property type="entry name" value="TPR_21"/>
    <property type="match status" value="1"/>
</dbReference>
<sequence length="216" mass="23537">MAFDLDEQEQLATLKDWWSKYGNLTTWVLIVALAAYAGWSGWNYYQRSQAIQASQLYDEQQKAVTAKDSAKVQRAAADIQQKFGRTAYAAMAAMSAAKVAFDANDLNAAKEQLQWVVDHGQDDDYKALARIRLAGILLDQKAYDDGLKVLAADLPPPFASAAADRKGDILVAQNKLDEARAAYQLALDKMDSKNPGKQLIQLKLDAIGGAPAKAAA</sequence>
<dbReference type="PIRSF" id="PIRSF006170">
    <property type="entry name" value="YfgM"/>
    <property type="match status" value="1"/>
</dbReference>
<dbReference type="InterPro" id="IPR011990">
    <property type="entry name" value="TPR-like_helical_dom_sf"/>
</dbReference>
<evidence type="ECO:0000256" key="3">
    <source>
        <dbReference type="ARBA" id="ARBA00022692"/>
    </source>
</evidence>